<evidence type="ECO:0000313" key="4">
    <source>
        <dbReference type="Proteomes" id="UP001497457"/>
    </source>
</evidence>
<dbReference type="AlphaFoldDB" id="A0ABC9E560"/>
<feature type="signal peptide" evidence="1">
    <location>
        <begin position="1"/>
        <end position="25"/>
    </location>
</feature>
<evidence type="ECO:0000256" key="1">
    <source>
        <dbReference type="SAM" id="SignalP"/>
    </source>
</evidence>
<dbReference type="EMBL" id="OZ075146">
    <property type="protein sequence ID" value="CAL5050445.1"/>
    <property type="molecule type" value="Genomic_DNA"/>
</dbReference>
<gene>
    <name evidence="3" type="ORF">URODEC1_LOCUS91594</name>
</gene>
<dbReference type="SUPFAM" id="SSF101148">
    <property type="entry name" value="Plant invertase/pectin methylesterase inhibitor"/>
    <property type="match status" value="1"/>
</dbReference>
<dbReference type="Proteomes" id="UP001497457">
    <property type="component" value="Chromosome 36b"/>
</dbReference>
<protein>
    <recommendedName>
        <fullName evidence="2">Pectinesterase inhibitor domain-containing protein</fullName>
    </recommendedName>
</protein>
<reference evidence="3" key="1">
    <citation type="submission" date="2024-10" db="EMBL/GenBank/DDBJ databases">
        <authorList>
            <person name="Ryan C."/>
        </authorList>
    </citation>
    <scope>NUCLEOTIDE SEQUENCE [LARGE SCALE GENOMIC DNA]</scope>
</reference>
<keyword evidence="1" id="KW-0732">Signal</keyword>
<dbReference type="Gene3D" id="1.20.140.40">
    <property type="entry name" value="Invertase/pectin methylesterase inhibitor family protein"/>
    <property type="match status" value="1"/>
</dbReference>
<proteinExistence type="predicted"/>
<dbReference type="Pfam" id="PF04043">
    <property type="entry name" value="PMEI"/>
    <property type="match status" value="1"/>
</dbReference>
<name>A0ABC9E560_9POAL</name>
<organism evidence="3 4">
    <name type="scientific">Urochloa decumbens</name>
    <dbReference type="NCBI Taxonomy" id="240449"/>
    <lineage>
        <taxon>Eukaryota</taxon>
        <taxon>Viridiplantae</taxon>
        <taxon>Streptophyta</taxon>
        <taxon>Embryophyta</taxon>
        <taxon>Tracheophyta</taxon>
        <taxon>Spermatophyta</taxon>
        <taxon>Magnoliopsida</taxon>
        <taxon>Liliopsida</taxon>
        <taxon>Poales</taxon>
        <taxon>Poaceae</taxon>
        <taxon>PACMAD clade</taxon>
        <taxon>Panicoideae</taxon>
        <taxon>Panicodae</taxon>
        <taxon>Paniceae</taxon>
        <taxon>Melinidinae</taxon>
        <taxon>Urochloa</taxon>
    </lineage>
</organism>
<dbReference type="InterPro" id="IPR006501">
    <property type="entry name" value="Pectinesterase_inhib_dom"/>
</dbReference>
<keyword evidence="4" id="KW-1185">Reference proteome</keyword>
<feature type="domain" description="Pectinesterase inhibitor" evidence="2">
    <location>
        <begin position="42"/>
        <end position="138"/>
    </location>
</feature>
<evidence type="ECO:0000259" key="2">
    <source>
        <dbReference type="Pfam" id="PF04043"/>
    </source>
</evidence>
<evidence type="ECO:0000313" key="3">
    <source>
        <dbReference type="EMBL" id="CAL5050445.1"/>
    </source>
</evidence>
<dbReference type="InterPro" id="IPR035513">
    <property type="entry name" value="Invertase/methylesterase_inhib"/>
</dbReference>
<sequence>MAAAATTTSVLLLCVAAFLAVAAHAADIKDHGKPAPYKTGDLVTNSCANFRAYDWTPHLSRKLCESTLRSHKQSAAAKSKRDLALIAMDLLQSAAAKADGVLRNHSDSGHHSKSTALALQYCRLDYAAVARTIPMCRAMVQEYKPVSPSNSGDNNGDYYDCIARLGNAAANCWGYVLVDDELAKVVSKEVAEVFQRATLVRAMTEVMLGFNDDSH</sequence>
<feature type="chain" id="PRO_5044852037" description="Pectinesterase inhibitor domain-containing protein" evidence="1">
    <location>
        <begin position="26"/>
        <end position="215"/>
    </location>
</feature>
<accession>A0ABC9E560</accession>